<dbReference type="InterPro" id="IPR003786">
    <property type="entry name" value="FdhD"/>
</dbReference>
<dbReference type="EMBL" id="QQOH01000003">
    <property type="protein sequence ID" value="RDE19399.1"/>
    <property type="molecule type" value="Genomic_DNA"/>
</dbReference>
<evidence type="ECO:0000256" key="4">
    <source>
        <dbReference type="SAM" id="MobiDB-lite"/>
    </source>
</evidence>
<accession>A0A369WE33</accession>
<dbReference type="GO" id="GO:0005737">
    <property type="term" value="C:cytoplasm"/>
    <property type="evidence" value="ECO:0007669"/>
    <property type="project" value="UniProtKB-SubCell"/>
</dbReference>
<dbReference type="HAMAP" id="MF_00187">
    <property type="entry name" value="FdhD"/>
    <property type="match status" value="1"/>
</dbReference>
<gene>
    <name evidence="3" type="primary">fdhD</name>
    <name evidence="5" type="ORF">DV711_10905</name>
</gene>
<dbReference type="AlphaFoldDB" id="A0A369WE33"/>
<evidence type="ECO:0000256" key="1">
    <source>
        <dbReference type="ARBA" id="ARBA00022490"/>
    </source>
</evidence>
<dbReference type="Pfam" id="PF02634">
    <property type="entry name" value="FdhD-NarQ"/>
    <property type="match status" value="1"/>
</dbReference>
<evidence type="ECO:0000256" key="3">
    <source>
        <dbReference type="HAMAP-Rule" id="MF_00187"/>
    </source>
</evidence>
<feature type="region of interest" description="Disordered" evidence="4">
    <location>
        <begin position="1"/>
        <end position="38"/>
    </location>
</feature>
<proteinExistence type="inferred from homology"/>
<evidence type="ECO:0000256" key="2">
    <source>
        <dbReference type="ARBA" id="ARBA00023150"/>
    </source>
</evidence>
<evidence type="ECO:0000313" key="6">
    <source>
        <dbReference type="Proteomes" id="UP000253769"/>
    </source>
</evidence>
<dbReference type="PIRSF" id="PIRSF015626">
    <property type="entry name" value="FdhD"/>
    <property type="match status" value="1"/>
</dbReference>
<evidence type="ECO:0000313" key="5">
    <source>
        <dbReference type="EMBL" id="RDE19399.1"/>
    </source>
</evidence>
<reference evidence="5 6" key="1">
    <citation type="submission" date="2018-07" db="EMBL/GenBank/DDBJ databases">
        <title>Motiliproteus coralliicola sp. nov., a bacterium isolated from Coral.</title>
        <authorList>
            <person name="Wang G."/>
        </authorList>
    </citation>
    <scope>NUCLEOTIDE SEQUENCE [LARGE SCALE GENOMIC DNA]</scope>
    <source>
        <strain evidence="5 6">C34</strain>
    </source>
</reference>
<dbReference type="GO" id="GO:0097163">
    <property type="term" value="F:sulfur carrier activity"/>
    <property type="evidence" value="ECO:0007669"/>
    <property type="project" value="UniProtKB-UniRule"/>
</dbReference>
<organism evidence="5 6">
    <name type="scientific">Motiliproteus coralliicola</name>
    <dbReference type="NCBI Taxonomy" id="2283196"/>
    <lineage>
        <taxon>Bacteria</taxon>
        <taxon>Pseudomonadati</taxon>
        <taxon>Pseudomonadota</taxon>
        <taxon>Gammaproteobacteria</taxon>
        <taxon>Oceanospirillales</taxon>
        <taxon>Oceanospirillaceae</taxon>
        <taxon>Motiliproteus</taxon>
    </lineage>
</organism>
<keyword evidence="6" id="KW-1185">Reference proteome</keyword>
<sequence length="275" mass="30035">MSDAGHKQLKPTKQPSQAQQHRVRRWNSERPQPTSAQDWLAEETPVALCYNSVCHLVMMVTPDYLEDFALGFSLSEGILESPDQLYGIDIEVHEQGIEVNLEIAARQALALKAQKRNLTGRTGCGLCGTDSLEHANRQPDPVAPTEPVTDEAIQQALSQLNQHQPMQQLTGAFHGAAWCNRDGEIQLLREDVGRHNALDKLIGALAVDGFDPQQGFVLISSRASYEMVQKTASAGISQLVAVSAPTALAVRLAEQTGVKLTGFARDGSHVHYCHL</sequence>
<dbReference type="Gene3D" id="3.40.140.10">
    <property type="entry name" value="Cytidine Deaminase, domain 2"/>
    <property type="match status" value="1"/>
</dbReference>
<dbReference type="Gene3D" id="3.10.20.10">
    <property type="match status" value="1"/>
</dbReference>
<comment type="subcellular location">
    <subcellularLocation>
        <location evidence="3">Cytoplasm</location>
    </subcellularLocation>
</comment>
<keyword evidence="2 3" id="KW-0501">Molybdenum cofactor biosynthesis</keyword>
<comment type="similarity">
    <text evidence="3">Belongs to the FdhD family.</text>
</comment>
<comment type="caution">
    <text evidence="3">Lacks conserved residue(s) required for the propagation of feature annotation.</text>
</comment>
<dbReference type="PANTHER" id="PTHR30592:SF1">
    <property type="entry name" value="SULFUR CARRIER PROTEIN FDHD"/>
    <property type="match status" value="1"/>
</dbReference>
<dbReference type="OrthoDB" id="3197277at2"/>
<dbReference type="InterPro" id="IPR016193">
    <property type="entry name" value="Cytidine_deaminase-like"/>
</dbReference>
<comment type="caution">
    <text evidence="5">The sequence shown here is derived from an EMBL/GenBank/DDBJ whole genome shotgun (WGS) entry which is preliminary data.</text>
</comment>
<feature type="active site" description="Cysteine persulfide intermediate" evidence="3">
    <location>
        <position position="124"/>
    </location>
</feature>
<comment type="function">
    <text evidence="3">Required for formate dehydrogenase (FDH) activity. Acts as a sulfur carrier protein that transfers sulfur from IscS to the molybdenum cofactor prior to its insertion into FDH.</text>
</comment>
<name>A0A369WE33_9GAMM</name>
<dbReference type="GO" id="GO:0006777">
    <property type="term" value="P:Mo-molybdopterin cofactor biosynthetic process"/>
    <property type="evidence" value="ECO:0007669"/>
    <property type="project" value="UniProtKB-UniRule"/>
</dbReference>
<keyword evidence="1 3" id="KW-0963">Cytoplasm</keyword>
<keyword evidence="5" id="KW-0808">Transferase</keyword>
<dbReference type="PANTHER" id="PTHR30592">
    <property type="entry name" value="FORMATE DEHYDROGENASE"/>
    <property type="match status" value="1"/>
</dbReference>
<dbReference type="SUPFAM" id="SSF53927">
    <property type="entry name" value="Cytidine deaminase-like"/>
    <property type="match status" value="1"/>
</dbReference>
<feature type="compositionally biased region" description="Polar residues" evidence="4">
    <location>
        <begin position="11"/>
        <end position="20"/>
    </location>
</feature>
<dbReference type="NCBIfam" id="TIGR00129">
    <property type="entry name" value="fdhD_narQ"/>
    <property type="match status" value="1"/>
</dbReference>
<protein>
    <recommendedName>
        <fullName evidence="3">Sulfur carrier protein FdhD</fullName>
    </recommendedName>
</protein>
<dbReference type="Proteomes" id="UP000253769">
    <property type="component" value="Unassembled WGS sequence"/>
</dbReference>
<dbReference type="GO" id="GO:0016783">
    <property type="term" value="F:sulfurtransferase activity"/>
    <property type="evidence" value="ECO:0007669"/>
    <property type="project" value="InterPro"/>
</dbReference>